<keyword evidence="9" id="KW-0560">Oxidoreductase</keyword>
<evidence type="ECO:0000256" key="9">
    <source>
        <dbReference type="RuleBase" id="RU367081"/>
    </source>
</evidence>
<reference evidence="11 12" key="1">
    <citation type="journal article" date="2024" name="Insects">
        <title>An Improved Chromosome-Level Genome Assembly of the Firefly Pyrocoelia pectoralis.</title>
        <authorList>
            <person name="Fu X."/>
            <person name="Meyer-Rochow V.B."/>
            <person name="Ballantyne L."/>
            <person name="Zhu X."/>
        </authorList>
    </citation>
    <scope>NUCLEOTIDE SEQUENCE [LARGE SCALE GENOMIC DNA]</scope>
    <source>
        <strain evidence="11">XCY_ONT2</strain>
    </source>
</reference>
<dbReference type="GO" id="GO:0016095">
    <property type="term" value="P:polyprenol catabolic process"/>
    <property type="evidence" value="ECO:0007669"/>
    <property type="project" value="UniProtKB-UniRule"/>
</dbReference>
<feature type="transmembrane region" description="Helical" evidence="9">
    <location>
        <begin position="66"/>
        <end position="87"/>
    </location>
</feature>
<comment type="catalytic activity">
    <reaction evidence="8 9">
        <text>a di-trans,poly-cis-dolichal + NADP(+) = a di-trans,poly-cis-polyprenal + NADPH + H(+)</text>
        <dbReference type="Rhea" id="RHEA:80727"/>
        <dbReference type="Rhea" id="RHEA-COMP:19536"/>
        <dbReference type="Rhea" id="RHEA-COMP:19537"/>
        <dbReference type="ChEBI" id="CHEBI:15378"/>
        <dbReference type="ChEBI" id="CHEBI:57783"/>
        <dbReference type="ChEBI" id="CHEBI:58349"/>
        <dbReference type="ChEBI" id="CHEBI:231623"/>
        <dbReference type="ChEBI" id="CHEBI:231637"/>
        <dbReference type="EC" id="1.3.1.94"/>
    </reaction>
    <physiologicalReaction direction="right-to-left" evidence="8 9">
        <dbReference type="Rhea" id="RHEA:80729"/>
    </physiologicalReaction>
</comment>
<feature type="transmembrane region" description="Helical" evidence="9">
    <location>
        <begin position="248"/>
        <end position="272"/>
    </location>
</feature>
<keyword evidence="4 9" id="KW-1133">Transmembrane helix</keyword>
<proteinExistence type="inferred from homology"/>
<evidence type="ECO:0000256" key="1">
    <source>
        <dbReference type="ARBA" id="ARBA00004127"/>
    </source>
</evidence>
<dbReference type="GO" id="GO:0102389">
    <property type="term" value="F:polyprenol reductase activity"/>
    <property type="evidence" value="ECO:0007669"/>
    <property type="project" value="UniProtKB-UniRule"/>
</dbReference>
<evidence type="ECO:0000259" key="10">
    <source>
        <dbReference type="Pfam" id="PF02544"/>
    </source>
</evidence>
<organism evidence="11 12">
    <name type="scientific">Pyrocoelia pectoralis</name>
    <dbReference type="NCBI Taxonomy" id="417401"/>
    <lineage>
        <taxon>Eukaryota</taxon>
        <taxon>Metazoa</taxon>
        <taxon>Ecdysozoa</taxon>
        <taxon>Arthropoda</taxon>
        <taxon>Hexapoda</taxon>
        <taxon>Insecta</taxon>
        <taxon>Pterygota</taxon>
        <taxon>Neoptera</taxon>
        <taxon>Endopterygota</taxon>
        <taxon>Coleoptera</taxon>
        <taxon>Polyphaga</taxon>
        <taxon>Elateriformia</taxon>
        <taxon>Elateroidea</taxon>
        <taxon>Lampyridae</taxon>
        <taxon>Lampyrinae</taxon>
        <taxon>Pyrocoelia</taxon>
    </lineage>
</organism>
<feature type="transmembrane region" description="Helical" evidence="9">
    <location>
        <begin position="192"/>
        <end position="212"/>
    </location>
</feature>
<comment type="caution">
    <text evidence="11">The sequence shown here is derived from an EMBL/GenBank/DDBJ whole genome shotgun (WGS) entry which is preliminary data.</text>
</comment>
<dbReference type="Pfam" id="PF02544">
    <property type="entry name" value="Steroid_dh"/>
    <property type="match status" value="1"/>
</dbReference>
<comment type="function">
    <text evidence="9">Plays a key role in early steps of protein N-linked glycosylation by being involved in the conversion of polyprenol into dolichol. Acts as a polyprenal reductase that mediates the reduction of polyprenal into dolichal in a NADP-dependent mechanism. Dolichols are required for the synthesis of dolichol-linked monosaccharides and the oligosaccharide precursor used for N-glycosylation.</text>
</comment>
<comment type="subcellular location">
    <subcellularLocation>
        <location evidence="1">Endomembrane system</location>
        <topology evidence="1">Multi-pass membrane protein</topology>
    </subcellularLocation>
    <subcellularLocation>
        <location evidence="9">Endoplasmic reticulum membrane</location>
    </subcellularLocation>
</comment>
<evidence type="ECO:0000256" key="4">
    <source>
        <dbReference type="ARBA" id="ARBA00022989"/>
    </source>
</evidence>
<dbReference type="EC" id="1.3.1.94" evidence="2 9"/>
<keyword evidence="3 9" id="KW-0812">Transmembrane</keyword>
<accession>A0AAN7ZI56</accession>
<evidence type="ECO:0000313" key="12">
    <source>
        <dbReference type="Proteomes" id="UP001329430"/>
    </source>
</evidence>
<dbReference type="InterPro" id="IPR039698">
    <property type="entry name" value="Dfg10/SRD5A3"/>
</dbReference>
<evidence type="ECO:0000256" key="7">
    <source>
        <dbReference type="ARBA" id="ARBA00047186"/>
    </source>
</evidence>
<dbReference type="GO" id="GO:0005789">
    <property type="term" value="C:endoplasmic reticulum membrane"/>
    <property type="evidence" value="ECO:0007669"/>
    <property type="project" value="UniProtKB-SubCell"/>
</dbReference>
<dbReference type="GO" id="GO:0160198">
    <property type="term" value="F:polyprenal reductase activity"/>
    <property type="evidence" value="ECO:0007669"/>
    <property type="project" value="UniProtKB-EC"/>
</dbReference>
<keyword evidence="9" id="KW-0521">NADP</keyword>
<dbReference type="InterPro" id="IPR001104">
    <property type="entry name" value="3-oxo-5_a-steroid_4-DH_C"/>
</dbReference>
<dbReference type="GO" id="GO:0003865">
    <property type="term" value="F:3-oxo-5-alpha-steroid 4-dehydrogenase activity"/>
    <property type="evidence" value="ECO:0007669"/>
    <property type="project" value="TreeGrafter"/>
</dbReference>
<evidence type="ECO:0000256" key="8">
    <source>
        <dbReference type="ARBA" id="ARBA00049427"/>
    </source>
</evidence>
<dbReference type="AlphaFoldDB" id="A0AAN7ZI56"/>
<keyword evidence="5 9" id="KW-0472">Membrane</keyword>
<dbReference type="PANTHER" id="PTHR14624:SF0">
    <property type="entry name" value="POLYPRENOL REDUCTASE"/>
    <property type="match status" value="1"/>
</dbReference>
<evidence type="ECO:0000256" key="3">
    <source>
        <dbReference type="ARBA" id="ARBA00022692"/>
    </source>
</evidence>
<keyword evidence="9" id="KW-0256">Endoplasmic reticulum</keyword>
<comment type="similarity">
    <text evidence="6 9">Belongs to the steroid 5-alpha reductase family. Polyprenal reductase subfamily.</text>
</comment>
<protein>
    <recommendedName>
        <fullName evidence="7 9">Polyprenal reductase</fullName>
        <ecNumber evidence="2 9">1.3.1.94</ecNumber>
    </recommendedName>
</protein>
<sequence>MLNLNYVRILFSLMTTSIILLGSLINAFEKYLPVIFSQVLRYGKMSHRGDPIFKFLQVPKAWFKHFYLYSFLLSILSLVSLTAIFIFKFEVPIFVYDVLDAIGGSFRLASISNTSAFLGVSLLTLQCCRRFYDTWCVSVFGKTGRINIIHYLLGYIHYTGCIVSILLETSKFVRNTSLGADLHWEDLSYKDALAVIVFLWAWKHQYNVTVILSNLRKNKKGKIITEAHILPHGDWFRYVSSPHMLAELLMYLALTVILWGNVTWLYIFAWVLSNQVESALLTHWWYKETFTNIPKNRKAIIPYIC</sequence>
<evidence type="ECO:0000256" key="2">
    <source>
        <dbReference type="ARBA" id="ARBA00012522"/>
    </source>
</evidence>
<feature type="transmembrane region" description="Helical" evidence="9">
    <location>
        <begin position="6"/>
        <end position="28"/>
    </location>
</feature>
<keyword evidence="12" id="KW-1185">Reference proteome</keyword>
<comment type="pathway">
    <text evidence="9">Protein modification; protein glycosylation.</text>
</comment>
<evidence type="ECO:0000313" key="11">
    <source>
        <dbReference type="EMBL" id="KAK5643117.1"/>
    </source>
</evidence>
<dbReference type="GO" id="GO:0006488">
    <property type="term" value="P:dolichol-linked oligosaccharide biosynthetic process"/>
    <property type="evidence" value="ECO:0007669"/>
    <property type="project" value="UniProtKB-UniRule"/>
</dbReference>
<dbReference type="PROSITE" id="PS50244">
    <property type="entry name" value="S5A_REDUCTASE"/>
    <property type="match status" value="1"/>
</dbReference>
<evidence type="ECO:0000256" key="5">
    <source>
        <dbReference type="ARBA" id="ARBA00023136"/>
    </source>
</evidence>
<feature type="transmembrane region" description="Helical" evidence="9">
    <location>
        <begin position="148"/>
        <end position="167"/>
    </location>
</feature>
<feature type="domain" description="3-oxo-5-alpha-steroid 4-dehydrogenase C-terminal" evidence="10">
    <location>
        <begin position="186"/>
        <end position="304"/>
    </location>
</feature>
<gene>
    <name evidence="11" type="ORF">RI129_006962</name>
</gene>
<feature type="transmembrane region" description="Helical" evidence="9">
    <location>
        <begin position="107"/>
        <end position="128"/>
    </location>
</feature>
<dbReference type="PANTHER" id="PTHR14624">
    <property type="entry name" value="DFG10 PROTEIN"/>
    <property type="match status" value="1"/>
</dbReference>
<dbReference type="EMBL" id="JAVRBK010000005">
    <property type="protein sequence ID" value="KAK5643117.1"/>
    <property type="molecule type" value="Genomic_DNA"/>
</dbReference>
<evidence type="ECO:0000256" key="6">
    <source>
        <dbReference type="ARBA" id="ARBA00046320"/>
    </source>
</evidence>
<dbReference type="Proteomes" id="UP001329430">
    <property type="component" value="Chromosome 5"/>
</dbReference>
<name>A0AAN7ZI56_9COLE</name>